<evidence type="ECO:0000313" key="2">
    <source>
        <dbReference type="Proteomes" id="UP000299102"/>
    </source>
</evidence>
<reference evidence="1 2" key="1">
    <citation type="journal article" date="2019" name="Commun. Biol.">
        <title>The bagworm genome reveals a unique fibroin gene that provides high tensile strength.</title>
        <authorList>
            <person name="Kono N."/>
            <person name="Nakamura H."/>
            <person name="Ohtoshi R."/>
            <person name="Tomita M."/>
            <person name="Numata K."/>
            <person name="Arakawa K."/>
        </authorList>
    </citation>
    <scope>NUCLEOTIDE SEQUENCE [LARGE SCALE GENOMIC DNA]</scope>
</reference>
<name>A0A4C1U4Z1_EUMVA</name>
<organism evidence="1 2">
    <name type="scientific">Eumeta variegata</name>
    <name type="common">Bagworm moth</name>
    <name type="synonym">Eumeta japonica</name>
    <dbReference type="NCBI Taxonomy" id="151549"/>
    <lineage>
        <taxon>Eukaryota</taxon>
        <taxon>Metazoa</taxon>
        <taxon>Ecdysozoa</taxon>
        <taxon>Arthropoda</taxon>
        <taxon>Hexapoda</taxon>
        <taxon>Insecta</taxon>
        <taxon>Pterygota</taxon>
        <taxon>Neoptera</taxon>
        <taxon>Endopterygota</taxon>
        <taxon>Lepidoptera</taxon>
        <taxon>Glossata</taxon>
        <taxon>Ditrysia</taxon>
        <taxon>Tineoidea</taxon>
        <taxon>Psychidae</taxon>
        <taxon>Oiketicinae</taxon>
        <taxon>Eumeta</taxon>
    </lineage>
</organism>
<dbReference type="EMBL" id="BGZK01000127">
    <property type="protein sequence ID" value="GBP21328.1"/>
    <property type="molecule type" value="Genomic_DNA"/>
</dbReference>
<sequence>MRSGMAIMMETSSSVDIKFVGIHSTSKQISGICTSTNSGIGLESVTGMTTLSIPVLLPTEPNLTEEPELTSRIEPMQTRNSTFRCRFIHNYPISLRSPFNNATPSGVLFLPERSTTHRLLLWACECPWAAMNTYYLVAGKLVCTSLAFEDVT</sequence>
<accession>A0A4C1U4Z1</accession>
<keyword evidence="2" id="KW-1185">Reference proteome</keyword>
<dbReference type="Proteomes" id="UP000299102">
    <property type="component" value="Unassembled WGS sequence"/>
</dbReference>
<evidence type="ECO:0000313" key="1">
    <source>
        <dbReference type="EMBL" id="GBP21328.1"/>
    </source>
</evidence>
<dbReference type="AlphaFoldDB" id="A0A4C1U4Z1"/>
<protein>
    <submittedName>
        <fullName evidence="1">Uncharacterized protein</fullName>
    </submittedName>
</protein>
<proteinExistence type="predicted"/>
<gene>
    <name evidence="1" type="ORF">EVAR_11724_1</name>
</gene>
<comment type="caution">
    <text evidence="1">The sequence shown here is derived from an EMBL/GenBank/DDBJ whole genome shotgun (WGS) entry which is preliminary data.</text>
</comment>